<proteinExistence type="predicted"/>
<reference evidence="3" key="1">
    <citation type="submission" date="2021-01" db="EMBL/GenBank/DDBJ databases">
        <authorList>
            <person name="Corre E."/>
            <person name="Pelletier E."/>
            <person name="Niang G."/>
            <person name="Scheremetjew M."/>
            <person name="Finn R."/>
            <person name="Kale V."/>
            <person name="Holt S."/>
            <person name="Cochrane G."/>
            <person name="Meng A."/>
            <person name="Brown T."/>
            <person name="Cohen L."/>
        </authorList>
    </citation>
    <scope>NUCLEOTIDE SEQUENCE</scope>
    <source>
        <strain evidence="3">SAG 63-3</strain>
    </source>
</reference>
<dbReference type="EMBL" id="HBFM01027220">
    <property type="protein sequence ID" value="CAD8785104.1"/>
    <property type="molecule type" value="Transcribed_RNA"/>
</dbReference>
<dbReference type="AlphaFoldDB" id="A0A6U0XZ95"/>
<keyword evidence="2" id="KW-1133">Transmembrane helix</keyword>
<feature type="compositionally biased region" description="Polar residues" evidence="1">
    <location>
        <begin position="224"/>
        <end position="236"/>
    </location>
</feature>
<feature type="region of interest" description="Disordered" evidence="1">
    <location>
        <begin position="285"/>
        <end position="337"/>
    </location>
</feature>
<protein>
    <submittedName>
        <fullName evidence="3">Uncharacterized protein</fullName>
    </submittedName>
</protein>
<sequence>MPISFFTKVPAAATAAAAAVAANSMQPSAQAHAIAPQSSSIKKATYLPHIEDDWLLADCDDQKTFVVFRPFQPKEVEEAIEIVKTLEPFTRLDGSSKDGNLNDAQVSALSNAGKFYRYEEEREADSIIENIELRANKRGQNSTAESLTSIASRLLQRPSFQAEISKALLQDDTLRDLFLKNEDLCREVPQHLLFSPSGPFSTPLNAIMSPEDASNSEGRDGDDSNCSSAIHSSNGTSSSRRRIPPLSITMDESDTSYGSCIPSSIRRRRIVSNCLNGLTILDPSSAQSPSITSTEGTASSGAGSTGCGAKDHGKGDEQGSDGSKQGRPGETASDGDRGIMKGFIRALSDAFSNVSTSVQAGWNHLTTLHDYLSVACVDYILSLTSNFTDQFASEGMGGEERSGKGPRGYKSEEGKEDNEGEEGRGRQGRRRTGGKDYVWDDIPKTEILMMMIIMIVVVMVFRRV</sequence>
<feature type="region of interest" description="Disordered" evidence="1">
    <location>
        <begin position="392"/>
        <end position="435"/>
    </location>
</feature>
<feature type="transmembrane region" description="Helical" evidence="2">
    <location>
        <begin position="445"/>
        <end position="461"/>
    </location>
</feature>
<dbReference type="EMBL" id="HBFM01027219">
    <property type="protein sequence ID" value="CAD8785103.1"/>
    <property type="molecule type" value="Transcribed_RNA"/>
</dbReference>
<feature type="compositionally biased region" description="Low complexity" evidence="1">
    <location>
        <begin position="290"/>
        <end position="302"/>
    </location>
</feature>
<evidence type="ECO:0000256" key="2">
    <source>
        <dbReference type="SAM" id="Phobius"/>
    </source>
</evidence>
<evidence type="ECO:0000256" key="1">
    <source>
        <dbReference type="SAM" id="MobiDB-lite"/>
    </source>
</evidence>
<organism evidence="3">
    <name type="scientific">Polytomella parva</name>
    <dbReference type="NCBI Taxonomy" id="51329"/>
    <lineage>
        <taxon>Eukaryota</taxon>
        <taxon>Viridiplantae</taxon>
        <taxon>Chlorophyta</taxon>
        <taxon>core chlorophytes</taxon>
        <taxon>Chlorophyceae</taxon>
        <taxon>CS clade</taxon>
        <taxon>Chlamydomonadales</taxon>
        <taxon>Chlamydomonadaceae</taxon>
        <taxon>Polytomella</taxon>
    </lineage>
</organism>
<name>A0A6U0XZ95_9CHLO</name>
<feature type="region of interest" description="Disordered" evidence="1">
    <location>
        <begin position="199"/>
        <end position="259"/>
    </location>
</feature>
<accession>A0A6U0XZ95</accession>
<gene>
    <name evidence="3" type="ORF">PPAR00522_LOCUS17613</name>
    <name evidence="4" type="ORF">PPAR00522_LOCUS17614</name>
</gene>
<evidence type="ECO:0000313" key="3">
    <source>
        <dbReference type="EMBL" id="CAD8785103.1"/>
    </source>
</evidence>
<evidence type="ECO:0000313" key="4">
    <source>
        <dbReference type="EMBL" id="CAD8785104.1"/>
    </source>
</evidence>
<feature type="compositionally biased region" description="Basic and acidic residues" evidence="1">
    <location>
        <begin position="398"/>
        <end position="413"/>
    </location>
</feature>
<keyword evidence="2" id="KW-0472">Membrane</keyword>
<keyword evidence="2" id="KW-0812">Transmembrane</keyword>